<reference evidence="1" key="1">
    <citation type="journal article" date="2018" name="Genome Biol. Evol.">
        <title>Genomics and development of Lentinus tigrinus, a white-rot wood-decaying mushroom with dimorphic fruiting bodies.</title>
        <authorList>
            <person name="Wu B."/>
            <person name="Xu Z."/>
            <person name="Knudson A."/>
            <person name="Carlson A."/>
            <person name="Chen N."/>
            <person name="Kovaka S."/>
            <person name="LaButti K."/>
            <person name="Lipzen A."/>
            <person name="Pennachio C."/>
            <person name="Riley R."/>
            <person name="Schakwitz W."/>
            <person name="Umezawa K."/>
            <person name="Ohm R.A."/>
            <person name="Grigoriev I.V."/>
            <person name="Nagy L.G."/>
            <person name="Gibbons J."/>
            <person name="Hibbett D."/>
        </authorList>
    </citation>
    <scope>NUCLEOTIDE SEQUENCE [LARGE SCALE GENOMIC DNA]</scope>
    <source>
        <strain evidence="1">ALCF2SS1-6</strain>
    </source>
</reference>
<dbReference type="InterPro" id="IPR032675">
    <property type="entry name" value="LRR_dom_sf"/>
</dbReference>
<protein>
    <recommendedName>
        <fullName evidence="3">F-box domain-containing protein</fullName>
    </recommendedName>
</protein>
<dbReference type="OrthoDB" id="2752928at2759"/>
<organism evidence="1 2">
    <name type="scientific">Lentinus tigrinus ALCF2SS1-6</name>
    <dbReference type="NCBI Taxonomy" id="1328759"/>
    <lineage>
        <taxon>Eukaryota</taxon>
        <taxon>Fungi</taxon>
        <taxon>Dikarya</taxon>
        <taxon>Basidiomycota</taxon>
        <taxon>Agaricomycotina</taxon>
        <taxon>Agaricomycetes</taxon>
        <taxon>Polyporales</taxon>
        <taxon>Polyporaceae</taxon>
        <taxon>Lentinus</taxon>
    </lineage>
</organism>
<dbReference type="AlphaFoldDB" id="A0A5C2SBK4"/>
<accession>A0A5C2SBK4</accession>
<proteinExistence type="predicted"/>
<name>A0A5C2SBK4_9APHY</name>
<evidence type="ECO:0000313" key="1">
    <source>
        <dbReference type="EMBL" id="RPD60489.1"/>
    </source>
</evidence>
<dbReference type="Gene3D" id="3.80.10.10">
    <property type="entry name" value="Ribonuclease Inhibitor"/>
    <property type="match status" value="1"/>
</dbReference>
<keyword evidence="2" id="KW-1185">Reference proteome</keyword>
<sequence length="406" mass="46122">MPTPPLPPEITDEIIAWVAIGVCANERAKTLLSCALVCSVWLPASRRLLYEDIEIKSGRKAARLLRSTSALIYLHSTRFLTLSSSFSSPNRAFLHELAGHVPNLFGLAMTEFDTYLMPPRSVAIMSRFSSVRALSVKWCFISSFKVFRRTISSLPSLAYLMIEFLTWPKPSVHLSHLLLHGASNSSRPALSTLSIHSGKEPVARWYLQQLLAWLSNTPTSSSLRKLYVNVNPRASRPPGFRHVEMFGPCFGQNLLELCVGVDKDYPDYEALISRLSRLKRLQLIIYHPMSEDETLIWDRVDRLLRSLPQPAQLCILAITLDLEIRILDRITILDTTLHDGSFPKLRLLQIEVYGCSSVELQRSATIIQEKLPKLSERKIVEVVKTHDHVQNIWAEEWFSSLRPHST</sequence>
<dbReference type="Proteomes" id="UP000313359">
    <property type="component" value="Unassembled WGS sequence"/>
</dbReference>
<evidence type="ECO:0000313" key="2">
    <source>
        <dbReference type="Proteomes" id="UP000313359"/>
    </source>
</evidence>
<dbReference type="EMBL" id="ML122265">
    <property type="protein sequence ID" value="RPD60489.1"/>
    <property type="molecule type" value="Genomic_DNA"/>
</dbReference>
<evidence type="ECO:0008006" key="3">
    <source>
        <dbReference type="Google" id="ProtNLM"/>
    </source>
</evidence>
<gene>
    <name evidence="1" type="ORF">L227DRAFT_88395</name>
</gene>